<sequence>MNPFKIISDLTKIFKKHGIPYSISGKTLISLKNKELDKIFPLKTAISVVDFLGLYYKYPDKFLLKRDYISDSFLPYFLAENNTKIYIQLLVSSSQKNSNLRVFESIIKDVKNINEITHIKNTQELEVLSLAEEIYDSNGEFWILIDDEPSNELHRINYIDFKNPKKIIVDEYQFDYWSELPY</sequence>
<protein>
    <submittedName>
        <fullName evidence="1">Uncharacterized protein</fullName>
    </submittedName>
</protein>
<dbReference type="Proteomes" id="UP001344817">
    <property type="component" value="Unassembled WGS sequence"/>
</dbReference>
<accession>A0ABU7ML90</accession>
<evidence type="ECO:0000313" key="2">
    <source>
        <dbReference type="Proteomes" id="UP001344817"/>
    </source>
</evidence>
<organism evidence="1 2">
    <name type="scientific">Mycoplasmopsis ciconiae</name>
    <dbReference type="NCBI Taxonomy" id="561067"/>
    <lineage>
        <taxon>Bacteria</taxon>
        <taxon>Bacillati</taxon>
        <taxon>Mycoplasmatota</taxon>
        <taxon>Mycoplasmoidales</taxon>
        <taxon>Metamycoplasmataceae</taxon>
        <taxon>Mycoplasmopsis</taxon>
    </lineage>
</organism>
<keyword evidence="2" id="KW-1185">Reference proteome</keyword>
<evidence type="ECO:0000313" key="1">
    <source>
        <dbReference type="EMBL" id="MEE3928274.1"/>
    </source>
</evidence>
<reference evidence="1" key="1">
    <citation type="submission" date="2024-01" db="EMBL/GenBank/DDBJ databases">
        <title>Genome sequence of Mycoplasma ciconiae type strain DSM 25251.</title>
        <authorList>
            <person name="Spergser J."/>
        </authorList>
    </citation>
    <scope>NUCLEOTIDE SEQUENCE [LARGE SCALE GENOMIC DNA]</scope>
    <source>
        <strain evidence="1">DSM 25251</strain>
    </source>
</reference>
<gene>
    <name evidence="1" type="ORF">V2E24_01620</name>
</gene>
<comment type="caution">
    <text evidence="1">The sequence shown here is derived from an EMBL/GenBank/DDBJ whole genome shotgun (WGS) entry which is preliminary data.</text>
</comment>
<proteinExistence type="predicted"/>
<dbReference type="EMBL" id="JAZDWZ010000004">
    <property type="protein sequence ID" value="MEE3928274.1"/>
    <property type="molecule type" value="Genomic_DNA"/>
</dbReference>
<name>A0ABU7ML90_9BACT</name>
<dbReference type="RefSeq" id="WP_330500687.1">
    <property type="nucleotide sequence ID" value="NZ_JAZDWZ010000004.1"/>
</dbReference>